<organism evidence="2 3">
    <name type="scientific">Candidatus Uhrbacteria bacterium CG_4_9_14_0_2_um_filter_41_50</name>
    <dbReference type="NCBI Taxonomy" id="1975031"/>
    <lineage>
        <taxon>Bacteria</taxon>
        <taxon>Candidatus Uhriibacteriota</taxon>
    </lineage>
</organism>
<dbReference type="AlphaFoldDB" id="A0A2M8EQ39"/>
<sequence length="107" mass="12164">MEMYKGKEQSELVDASFEAQLDQTWETMQNDLTVTLNNLGIILSAEKQNQLAIKLELMKLSTLQNANTLNEVKETFKTLVETLTRDEESNQEMTDEALPKVVQKKAA</sequence>
<feature type="region of interest" description="Disordered" evidence="1">
    <location>
        <begin position="86"/>
        <end position="107"/>
    </location>
</feature>
<protein>
    <submittedName>
        <fullName evidence="2">Uncharacterized protein</fullName>
    </submittedName>
</protein>
<name>A0A2M8EQ39_9BACT</name>
<evidence type="ECO:0000313" key="3">
    <source>
        <dbReference type="Proteomes" id="UP000230251"/>
    </source>
</evidence>
<comment type="caution">
    <text evidence="2">The sequence shown here is derived from an EMBL/GenBank/DDBJ whole genome shotgun (WGS) entry which is preliminary data.</text>
</comment>
<gene>
    <name evidence="2" type="ORF">CO057_00685</name>
</gene>
<accession>A0A2M8EQ39</accession>
<reference evidence="3" key="1">
    <citation type="submission" date="2017-09" db="EMBL/GenBank/DDBJ databases">
        <title>Depth-based differentiation of microbial function through sediment-hosted aquifers and enrichment of novel symbionts in the deep terrestrial subsurface.</title>
        <authorList>
            <person name="Probst A.J."/>
            <person name="Ladd B."/>
            <person name="Jarett J.K."/>
            <person name="Geller-Mcgrath D.E."/>
            <person name="Sieber C.M.K."/>
            <person name="Emerson J.B."/>
            <person name="Anantharaman K."/>
            <person name="Thomas B.C."/>
            <person name="Malmstrom R."/>
            <person name="Stieglmeier M."/>
            <person name="Klingl A."/>
            <person name="Woyke T."/>
            <person name="Ryan C.M."/>
            <person name="Banfield J.F."/>
        </authorList>
    </citation>
    <scope>NUCLEOTIDE SEQUENCE [LARGE SCALE GENOMIC DNA]</scope>
</reference>
<evidence type="ECO:0000256" key="1">
    <source>
        <dbReference type="SAM" id="MobiDB-lite"/>
    </source>
</evidence>
<dbReference type="EMBL" id="PFSI01000014">
    <property type="protein sequence ID" value="PJC24850.1"/>
    <property type="molecule type" value="Genomic_DNA"/>
</dbReference>
<proteinExistence type="predicted"/>
<dbReference type="Proteomes" id="UP000230251">
    <property type="component" value="Unassembled WGS sequence"/>
</dbReference>
<evidence type="ECO:0000313" key="2">
    <source>
        <dbReference type="EMBL" id="PJC24850.1"/>
    </source>
</evidence>